<sequence>MDSSEAVALLVDFTLLDQAAARKHVTVSDAELTSLRGRMTDGGGEAAYADAAKKLHRNTFGLDQQLQHSQILEKLAALELSAPPDRMVHARGILIQPRGKNASSDRQARRLASQLSQRIAAGADFAALVKQYSEDAISKRNGGDLGVIQDAMPSVPRYGLDNHFTNAVMAASGAGNVANPIQGDLGYWVVQIISTARRPAQDRGLYAAQLAMWRGYWIKKLEPGVMGRLRSAATIEPPLQDAPDARASRAAALPAGPAPAGVRQSAAN</sequence>
<dbReference type="InterPro" id="IPR046357">
    <property type="entry name" value="PPIase_dom_sf"/>
</dbReference>
<protein>
    <submittedName>
        <fullName evidence="2">Uncharacterized protein</fullName>
    </submittedName>
</protein>
<dbReference type="PROSITE" id="PS50198">
    <property type="entry name" value="PPIC_PPIASE_2"/>
    <property type="match status" value="1"/>
</dbReference>
<dbReference type="SUPFAM" id="SSF54534">
    <property type="entry name" value="FKBP-like"/>
    <property type="match status" value="1"/>
</dbReference>
<dbReference type="GO" id="GO:0003755">
    <property type="term" value="F:peptidyl-prolyl cis-trans isomerase activity"/>
    <property type="evidence" value="ECO:0007669"/>
    <property type="project" value="InterPro"/>
</dbReference>
<keyword evidence="3" id="KW-1185">Reference proteome</keyword>
<dbReference type="PANTHER" id="PTHR47245">
    <property type="entry name" value="PEPTIDYLPROLYL ISOMERASE"/>
    <property type="match status" value="1"/>
</dbReference>
<dbReference type="KEGG" id="ccot:CCAX7_16710"/>
<dbReference type="Pfam" id="PF13616">
    <property type="entry name" value="Rotamase_3"/>
    <property type="match status" value="1"/>
</dbReference>
<dbReference type="EMBL" id="AP025739">
    <property type="protein sequence ID" value="BDI29620.1"/>
    <property type="molecule type" value="Genomic_DNA"/>
</dbReference>
<name>A0A402CYS5_9BACT</name>
<dbReference type="PANTHER" id="PTHR47245:SF2">
    <property type="entry name" value="PEPTIDYL-PROLYL CIS-TRANS ISOMERASE HP_0175-RELATED"/>
    <property type="match status" value="1"/>
</dbReference>
<proteinExistence type="predicted"/>
<feature type="compositionally biased region" description="Low complexity" evidence="1">
    <location>
        <begin position="248"/>
        <end position="261"/>
    </location>
</feature>
<evidence type="ECO:0000256" key="1">
    <source>
        <dbReference type="SAM" id="MobiDB-lite"/>
    </source>
</evidence>
<accession>A0A402CYS5</accession>
<dbReference type="InterPro" id="IPR000297">
    <property type="entry name" value="PPIase_PpiC"/>
</dbReference>
<evidence type="ECO:0000313" key="2">
    <source>
        <dbReference type="EMBL" id="BDI29620.1"/>
    </source>
</evidence>
<dbReference type="Proteomes" id="UP000287394">
    <property type="component" value="Chromosome"/>
</dbReference>
<dbReference type="Gene3D" id="3.10.50.40">
    <property type="match status" value="1"/>
</dbReference>
<dbReference type="AlphaFoldDB" id="A0A402CYS5"/>
<reference evidence="2 3" key="1">
    <citation type="journal article" date="2019" name="Int. J. Syst. Evol. Microbiol.">
        <title>Capsulimonas corticalis gen. nov., sp. nov., an aerobic capsulated bacterium, of a novel bacterial order, Capsulimonadales ord. nov., of the class Armatimonadia of the phylum Armatimonadetes.</title>
        <authorList>
            <person name="Li J."/>
            <person name="Kudo C."/>
            <person name="Tonouchi A."/>
        </authorList>
    </citation>
    <scope>NUCLEOTIDE SEQUENCE [LARGE SCALE GENOMIC DNA]</scope>
    <source>
        <strain evidence="2 3">AX-7</strain>
    </source>
</reference>
<feature type="region of interest" description="Disordered" evidence="1">
    <location>
        <begin position="237"/>
        <end position="268"/>
    </location>
</feature>
<gene>
    <name evidence="2" type="ORF">CCAX7_16710</name>
</gene>
<organism evidence="2 3">
    <name type="scientific">Capsulimonas corticalis</name>
    <dbReference type="NCBI Taxonomy" id="2219043"/>
    <lineage>
        <taxon>Bacteria</taxon>
        <taxon>Bacillati</taxon>
        <taxon>Armatimonadota</taxon>
        <taxon>Armatimonadia</taxon>
        <taxon>Capsulimonadales</taxon>
        <taxon>Capsulimonadaceae</taxon>
        <taxon>Capsulimonas</taxon>
    </lineage>
</organism>
<dbReference type="InterPro" id="IPR050245">
    <property type="entry name" value="PrsA_foldase"/>
</dbReference>
<evidence type="ECO:0000313" key="3">
    <source>
        <dbReference type="Proteomes" id="UP000287394"/>
    </source>
</evidence>